<reference evidence="4" key="1">
    <citation type="submission" date="2017-01" db="EMBL/GenBank/DDBJ databases">
        <authorList>
            <person name="Varghese N."/>
            <person name="Submissions S."/>
        </authorList>
    </citation>
    <scope>NUCLEOTIDE SEQUENCE [LARGE SCALE GENOMIC DNA]</scope>
    <source>
        <strain evidence="4">DSM 23127</strain>
    </source>
</reference>
<dbReference type="RefSeq" id="WP_076557996.1">
    <property type="nucleotide sequence ID" value="NZ_FTOC01000003.1"/>
</dbReference>
<dbReference type="InterPro" id="IPR051044">
    <property type="entry name" value="MAG_DAG_Lipase"/>
</dbReference>
<proteinExistence type="predicted"/>
<keyword evidence="1" id="KW-0472">Membrane</keyword>
<evidence type="ECO:0000259" key="2">
    <source>
        <dbReference type="Pfam" id="PF12146"/>
    </source>
</evidence>
<name>A0A1N7J3S1_9BACI</name>
<feature type="domain" description="Serine aminopeptidase S33" evidence="2">
    <location>
        <begin position="77"/>
        <end position="215"/>
    </location>
</feature>
<dbReference type="Proteomes" id="UP000187608">
    <property type="component" value="Unassembled WGS sequence"/>
</dbReference>
<keyword evidence="3" id="KW-0031">Aminopeptidase</keyword>
<evidence type="ECO:0000313" key="4">
    <source>
        <dbReference type="Proteomes" id="UP000187608"/>
    </source>
</evidence>
<dbReference type="InterPro" id="IPR029058">
    <property type="entry name" value="AB_hydrolase_fold"/>
</dbReference>
<dbReference type="GO" id="GO:0004177">
    <property type="term" value="F:aminopeptidase activity"/>
    <property type="evidence" value="ECO:0007669"/>
    <property type="project" value="UniProtKB-KW"/>
</dbReference>
<dbReference type="EMBL" id="FTOC01000003">
    <property type="protein sequence ID" value="SIS43990.1"/>
    <property type="molecule type" value="Genomic_DNA"/>
</dbReference>
<dbReference type="OrthoDB" id="9780932at2"/>
<dbReference type="STRING" id="570947.SAMN05421687_103319"/>
<organism evidence="3 4">
    <name type="scientific">Salimicrobium flavidum</name>
    <dbReference type="NCBI Taxonomy" id="570947"/>
    <lineage>
        <taxon>Bacteria</taxon>
        <taxon>Bacillati</taxon>
        <taxon>Bacillota</taxon>
        <taxon>Bacilli</taxon>
        <taxon>Bacillales</taxon>
        <taxon>Bacillaceae</taxon>
        <taxon>Salimicrobium</taxon>
    </lineage>
</organism>
<dbReference type="PANTHER" id="PTHR11614">
    <property type="entry name" value="PHOSPHOLIPASE-RELATED"/>
    <property type="match status" value="1"/>
</dbReference>
<keyword evidence="1" id="KW-1133">Transmembrane helix</keyword>
<sequence length="328" mass="37123">MKKTLRILVIFGLTSVVIYLGLAYGFVFFSEVKKPSGDRDNLNFERLETTESSPSPLKKYEAVDGTELHYRHYESDAERTLILLHGSGYHSDYLETLARNLADEGVATVFTPDFRGHGESVDKRGDVKYVGQLERDMHEFIQMIKGMHPEQPLILGGHSSGGGTVIRMAGGEYSPEAVDGYLLLAPYIHHEAPTNNSEESGWANVNVQRMIGLSMLNNVGITHLNDKEVISFNMPNEYRDGTETLAYSYRMQISMHPRDDYKGDITSMNEDTLVLAGSEDESFNSYYYQEVFAEHDQSHVRLVEGLSHFGILYDENVFQIIEEWAGER</sequence>
<protein>
    <submittedName>
        <fullName evidence="3">Serine aminopeptidase, S33</fullName>
    </submittedName>
</protein>
<dbReference type="InterPro" id="IPR022742">
    <property type="entry name" value="Hydrolase_4"/>
</dbReference>
<keyword evidence="3" id="KW-0645">Protease</keyword>
<dbReference type="Gene3D" id="3.40.50.1820">
    <property type="entry name" value="alpha/beta hydrolase"/>
    <property type="match status" value="1"/>
</dbReference>
<accession>A0A1N7J3S1</accession>
<evidence type="ECO:0000313" key="3">
    <source>
        <dbReference type="EMBL" id="SIS43990.1"/>
    </source>
</evidence>
<keyword evidence="3" id="KW-0378">Hydrolase</keyword>
<feature type="transmembrane region" description="Helical" evidence="1">
    <location>
        <begin position="7"/>
        <end position="29"/>
    </location>
</feature>
<gene>
    <name evidence="3" type="ORF">SAMN05421687_103319</name>
</gene>
<evidence type="ECO:0000256" key="1">
    <source>
        <dbReference type="SAM" id="Phobius"/>
    </source>
</evidence>
<dbReference type="AlphaFoldDB" id="A0A1N7J3S1"/>
<keyword evidence="1" id="KW-0812">Transmembrane</keyword>
<keyword evidence="4" id="KW-1185">Reference proteome</keyword>
<dbReference type="SUPFAM" id="SSF53474">
    <property type="entry name" value="alpha/beta-Hydrolases"/>
    <property type="match status" value="1"/>
</dbReference>
<dbReference type="Pfam" id="PF12146">
    <property type="entry name" value="Hydrolase_4"/>
    <property type="match status" value="1"/>
</dbReference>